<keyword evidence="1" id="KW-0812">Transmembrane</keyword>
<evidence type="ECO:0000256" key="1">
    <source>
        <dbReference type="SAM" id="Phobius"/>
    </source>
</evidence>
<evidence type="ECO:0000313" key="3">
    <source>
        <dbReference type="Proteomes" id="UP000605670"/>
    </source>
</evidence>
<feature type="transmembrane region" description="Helical" evidence="1">
    <location>
        <begin position="148"/>
        <end position="168"/>
    </location>
</feature>
<keyword evidence="1" id="KW-0472">Membrane</keyword>
<feature type="transmembrane region" description="Helical" evidence="1">
    <location>
        <begin position="21"/>
        <end position="48"/>
    </location>
</feature>
<organism evidence="2 3">
    <name type="scientific">Ornithinimicrobium tianjinense</name>
    <dbReference type="NCBI Taxonomy" id="1195761"/>
    <lineage>
        <taxon>Bacteria</taxon>
        <taxon>Bacillati</taxon>
        <taxon>Actinomycetota</taxon>
        <taxon>Actinomycetes</taxon>
        <taxon>Micrococcales</taxon>
        <taxon>Ornithinimicrobiaceae</taxon>
        <taxon>Ornithinimicrobium</taxon>
    </lineage>
</organism>
<accession>A0A917BF68</accession>
<dbReference type="AlphaFoldDB" id="A0A917BF68"/>
<proteinExistence type="predicted"/>
<evidence type="ECO:0000313" key="2">
    <source>
        <dbReference type="EMBL" id="GGF40657.1"/>
    </source>
</evidence>
<feature type="transmembrane region" description="Helical" evidence="1">
    <location>
        <begin position="213"/>
        <end position="231"/>
    </location>
</feature>
<reference evidence="2" key="2">
    <citation type="submission" date="2020-09" db="EMBL/GenBank/DDBJ databases">
        <authorList>
            <person name="Sun Q."/>
            <person name="Zhou Y."/>
        </authorList>
    </citation>
    <scope>NUCLEOTIDE SEQUENCE</scope>
    <source>
        <strain evidence="2">CGMCC 1.12160</strain>
    </source>
</reference>
<dbReference type="Proteomes" id="UP000605670">
    <property type="component" value="Unassembled WGS sequence"/>
</dbReference>
<dbReference type="RefSeq" id="WP_188428056.1">
    <property type="nucleotide sequence ID" value="NZ_BAABKH010000010.1"/>
</dbReference>
<gene>
    <name evidence="2" type="ORF">GCM10011366_05390</name>
</gene>
<comment type="caution">
    <text evidence="2">The sequence shown here is derived from an EMBL/GenBank/DDBJ whole genome shotgun (WGS) entry which is preliminary data.</text>
</comment>
<protein>
    <submittedName>
        <fullName evidence="2">Uncharacterized protein</fullName>
    </submittedName>
</protein>
<feature type="transmembrane region" description="Helical" evidence="1">
    <location>
        <begin position="99"/>
        <end position="120"/>
    </location>
</feature>
<feature type="transmembrane region" description="Helical" evidence="1">
    <location>
        <begin position="180"/>
        <end position="201"/>
    </location>
</feature>
<name>A0A917BF68_9MICO</name>
<keyword evidence="1" id="KW-1133">Transmembrane helix</keyword>
<reference evidence="2" key="1">
    <citation type="journal article" date="2014" name="Int. J. Syst. Evol. Microbiol.">
        <title>Complete genome sequence of Corynebacterium casei LMG S-19264T (=DSM 44701T), isolated from a smear-ripened cheese.</title>
        <authorList>
            <consortium name="US DOE Joint Genome Institute (JGI-PGF)"/>
            <person name="Walter F."/>
            <person name="Albersmeier A."/>
            <person name="Kalinowski J."/>
            <person name="Ruckert C."/>
        </authorList>
    </citation>
    <scope>NUCLEOTIDE SEQUENCE</scope>
    <source>
        <strain evidence="2">CGMCC 1.12160</strain>
    </source>
</reference>
<sequence>MTVSTSTSPHGHTPASGSRAAGWFGPVVALATSGMTLLTFVLALTALPDRVPYPFTDPTILAQWPGDYYWMFPAMALMVLFVAFVAVLNHRAPADRKVFGTLALTLAGVAAAVLLIDYYVQATVLPLSLERGELEGYALFTQYNPHGVFIALEELGYLLMSLVFLALVPTLSRTSRAEAVARWIFAAAAGAVAGSLVVVTLIRGRDRADSFEIIVISIVWLTLIVTGPLLARAMRRDRSAAPAA</sequence>
<keyword evidence="3" id="KW-1185">Reference proteome</keyword>
<dbReference type="EMBL" id="BMEM01000001">
    <property type="protein sequence ID" value="GGF40657.1"/>
    <property type="molecule type" value="Genomic_DNA"/>
</dbReference>
<feature type="transmembrane region" description="Helical" evidence="1">
    <location>
        <begin position="68"/>
        <end position="87"/>
    </location>
</feature>